<dbReference type="EMBL" id="JABBJJ010000073">
    <property type="protein sequence ID" value="NMO16617.1"/>
    <property type="molecule type" value="Genomic_DNA"/>
</dbReference>
<evidence type="ECO:0000259" key="1">
    <source>
        <dbReference type="Pfam" id="PF07791"/>
    </source>
</evidence>
<keyword evidence="3" id="KW-1185">Reference proteome</keyword>
<comment type="caution">
    <text evidence="2">The sequence shown here is derived from an EMBL/GenBank/DDBJ whole genome shotgun (WGS) entry which is preliminary data.</text>
</comment>
<evidence type="ECO:0000313" key="2">
    <source>
        <dbReference type="EMBL" id="NMO16617.1"/>
    </source>
</evidence>
<sequence length="190" mass="21307">MATRYFDLKIDVDVKGRWYLGDPMDLSGREIDDIWQFIDGRKVEDPGPLRIPLYRPGRPLDIEFAGAGQAPILSSRAAAVFRELAADDVQLFPAEVEGQSEAFYLLNVARTARCIDDAACEEARLYTAADDAPDKIGRYHVVSGLRIDKSKVRYERVFRLWGWSSPIIVDESIKAALEQVGIVGGRFDEV</sequence>
<dbReference type="RefSeq" id="WP_169345906.1">
    <property type="nucleotide sequence ID" value="NZ_JABBJJ010000073.1"/>
</dbReference>
<accession>A0A848LD47</accession>
<organism evidence="2 3">
    <name type="scientific">Pyxidicoccus fallax</name>
    <dbReference type="NCBI Taxonomy" id="394095"/>
    <lineage>
        <taxon>Bacteria</taxon>
        <taxon>Pseudomonadati</taxon>
        <taxon>Myxococcota</taxon>
        <taxon>Myxococcia</taxon>
        <taxon>Myxococcales</taxon>
        <taxon>Cystobacterineae</taxon>
        <taxon>Myxococcaceae</taxon>
        <taxon>Pyxidicoccus</taxon>
    </lineage>
</organism>
<reference evidence="2 3" key="1">
    <citation type="submission" date="2020-04" db="EMBL/GenBank/DDBJ databases">
        <title>Draft genome of Pyxidicoccus fallax type strain.</title>
        <authorList>
            <person name="Whitworth D.E."/>
        </authorList>
    </citation>
    <scope>NUCLEOTIDE SEQUENCE [LARGE SCALE GENOMIC DNA]</scope>
    <source>
        <strain evidence="2 3">DSM 14698</strain>
    </source>
</reference>
<dbReference type="AlphaFoldDB" id="A0A848LD47"/>
<protein>
    <recommendedName>
        <fullName evidence="1">Immunity MXAN-0049 protein domain-containing protein</fullName>
    </recommendedName>
</protein>
<feature type="domain" description="Immunity MXAN-0049 protein" evidence="1">
    <location>
        <begin position="72"/>
        <end position="190"/>
    </location>
</feature>
<dbReference type="Proteomes" id="UP000518300">
    <property type="component" value="Unassembled WGS sequence"/>
</dbReference>
<dbReference type="InterPro" id="IPR012433">
    <property type="entry name" value="Imm11"/>
</dbReference>
<proteinExistence type="predicted"/>
<name>A0A848LD47_9BACT</name>
<dbReference type="Pfam" id="PF07791">
    <property type="entry name" value="Imm11"/>
    <property type="match status" value="1"/>
</dbReference>
<evidence type="ECO:0000313" key="3">
    <source>
        <dbReference type="Proteomes" id="UP000518300"/>
    </source>
</evidence>
<gene>
    <name evidence="2" type="ORF">HG543_17380</name>
</gene>